<dbReference type="SMART" id="SM00421">
    <property type="entry name" value="HTH_LUXR"/>
    <property type="match status" value="1"/>
</dbReference>
<dbReference type="PANTHER" id="PTHR43214">
    <property type="entry name" value="TWO-COMPONENT RESPONSE REGULATOR"/>
    <property type="match status" value="1"/>
</dbReference>
<gene>
    <name evidence="6" type="ORF">SAMN05216464_102674</name>
</gene>
<keyword evidence="7" id="KW-1185">Reference proteome</keyword>
<dbReference type="STRING" id="1391627.SAMN05216464_102674"/>
<proteinExistence type="predicted"/>
<dbReference type="PRINTS" id="PR00038">
    <property type="entry name" value="HTHLUXR"/>
</dbReference>
<dbReference type="GO" id="GO:0006355">
    <property type="term" value="P:regulation of DNA-templated transcription"/>
    <property type="evidence" value="ECO:0007669"/>
    <property type="project" value="InterPro"/>
</dbReference>
<dbReference type="GO" id="GO:0003677">
    <property type="term" value="F:DNA binding"/>
    <property type="evidence" value="ECO:0007669"/>
    <property type="project" value="UniProtKB-KW"/>
</dbReference>
<evidence type="ECO:0000256" key="3">
    <source>
        <dbReference type="PROSITE-ProRule" id="PRU00169"/>
    </source>
</evidence>
<dbReference type="InterPro" id="IPR001789">
    <property type="entry name" value="Sig_transdc_resp-reg_receiver"/>
</dbReference>
<dbReference type="Pfam" id="PF00196">
    <property type="entry name" value="GerE"/>
    <property type="match status" value="1"/>
</dbReference>
<keyword evidence="2" id="KW-0238">DNA-binding</keyword>
<evidence type="ECO:0000256" key="1">
    <source>
        <dbReference type="ARBA" id="ARBA00022553"/>
    </source>
</evidence>
<reference evidence="6 7" key="1">
    <citation type="submission" date="2016-10" db="EMBL/GenBank/DDBJ databases">
        <authorList>
            <person name="de Groot N.N."/>
        </authorList>
    </citation>
    <scope>NUCLEOTIDE SEQUENCE [LARGE SCALE GENOMIC DNA]</scope>
    <source>
        <strain evidence="6 7">47C3B</strain>
    </source>
</reference>
<feature type="domain" description="HTH luxR-type" evidence="4">
    <location>
        <begin position="141"/>
        <end position="206"/>
    </location>
</feature>
<dbReference type="SMART" id="SM00448">
    <property type="entry name" value="REC"/>
    <property type="match status" value="1"/>
</dbReference>
<dbReference type="SUPFAM" id="SSF46894">
    <property type="entry name" value="C-terminal effector domain of the bipartite response regulators"/>
    <property type="match status" value="1"/>
</dbReference>
<dbReference type="CDD" id="cd06170">
    <property type="entry name" value="LuxR_C_like"/>
    <property type="match status" value="1"/>
</dbReference>
<dbReference type="Gene3D" id="3.40.50.2300">
    <property type="match status" value="1"/>
</dbReference>
<evidence type="ECO:0000313" key="7">
    <source>
        <dbReference type="Proteomes" id="UP000199072"/>
    </source>
</evidence>
<evidence type="ECO:0000259" key="4">
    <source>
        <dbReference type="PROSITE" id="PS50043"/>
    </source>
</evidence>
<dbReference type="PROSITE" id="PS50110">
    <property type="entry name" value="RESPONSE_REGULATORY"/>
    <property type="match status" value="1"/>
</dbReference>
<dbReference type="SUPFAM" id="SSF52172">
    <property type="entry name" value="CheY-like"/>
    <property type="match status" value="1"/>
</dbReference>
<dbReference type="InterPro" id="IPR039420">
    <property type="entry name" value="WalR-like"/>
</dbReference>
<name>A0A1G6XWY6_9SPHI</name>
<keyword evidence="1 3" id="KW-0597">Phosphoprotein</keyword>
<dbReference type="AlphaFoldDB" id="A0A1G6XWY6"/>
<dbReference type="InterPro" id="IPR000792">
    <property type="entry name" value="Tscrpt_reg_LuxR_C"/>
</dbReference>
<accession>A0A1G6XWY6</accession>
<dbReference type="InterPro" id="IPR016032">
    <property type="entry name" value="Sig_transdc_resp-reg_C-effctor"/>
</dbReference>
<dbReference type="RefSeq" id="WP_091147123.1">
    <property type="nucleotide sequence ID" value="NZ_FNAI01000002.1"/>
</dbReference>
<dbReference type="GO" id="GO:0000160">
    <property type="term" value="P:phosphorelay signal transduction system"/>
    <property type="evidence" value="ECO:0007669"/>
    <property type="project" value="InterPro"/>
</dbReference>
<organism evidence="6 7">
    <name type="scientific">Mucilaginibacter pineti</name>
    <dbReference type="NCBI Taxonomy" id="1391627"/>
    <lineage>
        <taxon>Bacteria</taxon>
        <taxon>Pseudomonadati</taxon>
        <taxon>Bacteroidota</taxon>
        <taxon>Sphingobacteriia</taxon>
        <taxon>Sphingobacteriales</taxon>
        <taxon>Sphingobacteriaceae</taxon>
        <taxon>Mucilaginibacter</taxon>
    </lineage>
</organism>
<evidence type="ECO:0000259" key="5">
    <source>
        <dbReference type="PROSITE" id="PS50110"/>
    </source>
</evidence>
<dbReference type="Pfam" id="PF00072">
    <property type="entry name" value="Response_reg"/>
    <property type="match status" value="1"/>
</dbReference>
<dbReference type="InterPro" id="IPR011006">
    <property type="entry name" value="CheY-like_superfamily"/>
</dbReference>
<dbReference type="Proteomes" id="UP000199072">
    <property type="component" value="Unassembled WGS sequence"/>
</dbReference>
<dbReference type="InterPro" id="IPR058245">
    <property type="entry name" value="NreC/VraR/RcsB-like_REC"/>
</dbReference>
<dbReference type="OrthoDB" id="9797341at2"/>
<protein>
    <submittedName>
        <fullName evidence="6">Two component transcriptional regulator, LuxR family</fullName>
    </submittedName>
</protein>
<feature type="modified residue" description="4-aspartylphosphate" evidence="3">
    <location>
        <position position="57"/>
    </location>
</feature>
<dbReference type="CDD" id="cd17535">
    <property type="entry name" value="REC_NarL-like"/>
    <property type="match status" value="1"/>
</dbReference>
<feature type="domain" description="Response regulatory" evidence="5">
    <location>
        <begin position="6"/>
        <end position="122"/>
    </location>
</feature>
<sequence length="208" mass="23133">MNRNIRITIIEDDETIRNGYAYLIDATEGYDVVSTYVSFDEAAKKIAADHPDVILLDIELPGVNGIDAIPKLKKLLPQCFVLILTVYESEKLIFNALANGASGYLTKNTPSAKIVESIKEVKEGGGPMSINIAKLVIKSFQKNQESPLSKRETQILELIGEGKSRSQIARDLFIDLETVRSHIKNIYIKLDVNSRADAIKMAKQNKLI</sequence>
<evidence type="ECO:0000256" key="2">
    <source>
        <dbReference type="ARBA" id="ARBA00023125"/>
    </source>
</evidence>
<dbReference type="PROSITE" id="PS50043">
    <property type="entry name" value="HTH_LUXR_2"/>
    <property type="match status" value="1"/>
</dbReference>
<dbReference type="EMBL" id="FNAI01000002">
    <property type="protein sequence ID" value="SDD81937.1"/>
    <property type="molecule type" value="Genomic_DNA"/>
</dbReference>
<evidence type="ECO:0000313" key="6">
    <source>
        <dbReference type="EMBL" id="SDD81937.1"/>
    </source>
</evidence>